<keyword evidence="10" id="KW-1185">Reference proteome</keyword>
<sequence>MNLFGALDVSASALQAQRVRAEVVAANMANAETTRTEDGVPYQRQHVVFEAEESSAFQDSLIAQAGLPSTSSLSSQFGAGGKIRSASFLSAMPGSVNAASTVPGGVAVTGVIRDTSDALKRYEPGHPDADADGYVSYPDINPLTEMVDLMGATRSYGMNISAVQAEKSMISSSLDILR</sequence>
<evidence type="ECO:0000256" key="5">
    <source>
        <dbReference type="ARBA" id="ARBA00025933"/>
    </source>
</evidence>
<evidence type="ECO:0000256" key="4">
    <source>
        <dbReference type="ARBA" id="ARBA00023143"/>
    </source>
</evidence>
<keyword evidence="9" id="KW-0966">Cell projection</keyword>
<keyword evidence="9" id="KW-0969">Cilium</keyword>
<proteinExistence type="inferred from homology"/>
<gene>
    <name evidence="9" type="ORF">HDF16_002322</name>
</gene>
<dbReference type="Pfam" id="PF00460">
    <property type="entry name" value="Flg_bb_rod"/>
    <property type="match status" value="1"/>
</dbReference>
<dbReference type="PANTHER" id="PTHR30435">
    <property type="entry name" value="FLAGELLAR PROTEIN"/>
    <property type="match status" value="1"/>
</dbReference>
<accession>A0A7W8E3M1</accession>
<reference evidence="9 10" key="1">
    <citation type="submission" date="2020-08" db="EMBL/GenBank/DDBJ databases">
        <title>Genomic Encyclopedia of Type Strains, Phase IV (KMG-V): Genome sequencing to study the core and pangenomes of soil and plant-associated prokaryotes.</title>
        <authorList>
            <person name="Whitman W."/>
        </authorList>
    </citation>
    <scope>NUCLEOTIDE SEQUENCE [LARGE SCALE GENOMIC DNA]</scope>
    <source>
        <strain evidence="9 10">M8UP14</strain>
    </source>
</reference>
<comment type="subunit">
    <text evidence="5 6">The basal body constitutes a major portion of the flagellar organelle and consists of four rings (L,P,S, and M) mounted on a central rod. The rod consists of about 26 subunits of FlgG in the distal portion, and FlgB, FlgC and FlgF are thought to build up the proximal portion of the rod with about 6 subunits each.</text>
</comment>
<evidence type="ECO:0000259" key="7">
    <source>
        <dbReference type="Pfam" id="PF00460"/>
    </source>
</evidence>
<dbReference type="AlphaFoldDB" id="A0A7W8E3M1"/>
<keyword evidence="4 6" id="KW-0975">Bacterial flagellum</keyword>
<dbReference type="InterPro" id="IPR018247">
    <property type="entry name" value="EF_Hand_1_Ca_BS"/>
</dbReference>
<comment type="similarity">
    <text evidence="2">Belongs to the flagella basal body rod proteins family.</text>
</comment>
<evidence type="ECO:0000313" key="9">
    <source>
        <dbReference type="EMBL" id="MBB5057616.1"/>
    </source>
</evidence>
<comment type="caution">
    <text evidence="9">The sequence shown here is derived from an EMBL/GenBank/DDBJ whole genome shotgun (WGS) entry which is preliminary data.</text>
</comment>
<evidence type="ECO:0000256" key="2">
    <source>
        <dbReference type="ARBA" id="ARBA00009677"/>
    </source>
</evidence>
<evidence type="ECO:0000259" key="8">
    <source>
        <dbReference type="Pfam" id="PF06429"/>
    </source>
</evidence>
<evidence type="ECO:0000313" key="10">
    <source>
        <dbReference type="Proteomes" id="UP000540989"/>
    </source>
</evidence>
<protein>
    <recommendedName>
        <fullName evidence="3 6">Flagellar basal-body rod protein FlgC</fullName>
    </recommendedName>
</protein>
<dbReference type="InterPro" id="IPR019776">
    <property type="entry name" value="Flagellar_basal_body_rod_CS"/>
</dbReference>
<dbReference type="EMBL" id="JACHIP010000003">
    <property type="protein sequence ID" value="MBB5057616.1"/>
    <property type="molecule type" value="Genomic_DNA"/>
</dbReference>
<dbReference type="InterPro" id="IPR001444">
    <property type="entry name" value="Flag_bb_rod_N"/>
</dbReference>
<evidence type="ECO:0000256" key="6">
    <source>
        <dbReference type="RuleBase" id="RU362062"/>
    </source>
</evidence>
<evidence type="ECO:0000256" key="3">
    <source>
        <dbReference type="ARBA" id="ARBA00017941"/>
    </source>
</evidence>
<dbReference type="PROSITE" id="PS00018">
    <property type="entry name" value="EF_HAND_1"/>
    <property type="match status" value="1"/>
</dbReference>
<evidence type="ECO:0000256" key="1">
    <source>
        <dbReference type="ARBA" id="ARBA00004117"/>
    </source>
</evidence>
<dbReference type="PANTHER" id="PTHR30435:SF2">
    <property type="entry name" value="FLAGELLAR BASAL-BODY ROD PROTEIN FLGC"/>
    <property type="match status" value="1"/>
</dbReference>
<feature type="domain" description="Flagellar basal-body/hook protein C-terminal" evidence="8">
    <location>
        <begin position="132"/>
        <end position="175"/>
    </location>
</feature>
<keyword evidence="9" id="KW-0282">Flagellum</keyword>
<dbReference type="GO" id="GO:0030694">
    <property type="term" value="C:bacterial-type flagellum basal body, rod"/>
    <property type="evidence" value="ECO:0007669"/>
    <property type="project" value="UniProtKB-UniRule"/>
</dbReference>
<dbReference type="GO" id="GO:0071978">
    <property type="term" value="P:bacterial-type flagellum-dependent swarming motility"/>
    <property type="evidence" value="ECO:0007669"/>
    <property type="project" value="TreeGrafter"/>
</dbReference>
<name>A0A7W8E3M1_9BACT</name>
<dbReference type="InterPro" id="IPR006299">
    <property type="entry name" value="FlgC"/>
</dbReference>
<organism evidence="9 10">
    <name type="scientific">Granulicella aggregans</name>
    <dbReference type="NCBI Taxonomy" id="474949"/>
    <lineage>
        <taxon>Bacteria</taxon>
        <taxon>Pseudomonadati</taxon>
        <taxon>Acidobacteriota</taxon>
        <taxon>Terriglobia</taxon>
        <taxon>Terriglobales</taxon>
        <taxon>Acidobacteriaceae</taxon>
        <taxon>Granulicella</taxon>
    </lineage>
</organism>
<dbReference type="RefSeq" id="WP_184216648.1">
    <property type="nucleotide sequence ID" value="NZ_JACHIP010000003.1"/>
</dbReference>
<dbReference type="PROSITE" id="PS00588">
    <property type="entry name" value="FLAGELLA_BB_ROD"/>
    <property type="match status" value="1"/>
</dbReference>
<dbReference type="InterPro" id="IPR010930">
    <property type="entry name" value="Flg_bb/hook_C_dom"/>
</dbReference>
<dbReference type="Proteomes" id="UP000540989">
    <property type="component" value="Unassembled WGS sequence"/>
</dbReference>
<comment type="subcellular location">
    <subcellularLocation>
        <location evidence="1 6">Bacterial flagellum basal body</location>
    </subcellularLocation>
</comment>
<feature type="domain" description="Flagellar basal body rod protein N-terminal" evidence="7">
    <location>
        <begin position="7"/>
        <end position="34"/>
    </location>
</feature>
<dbReference type="Pfam" id="PF06429">
    <property type="entry name" value="Flg_bbr_C"/>
    <property type="match status" value="1"/>
</dbReference>
<dbReference type="NCBIfam" id="TIGR01395">
    <property type="entry name" value="FlgC"/>
    <property type="match status" value="1"/>
</dbReference>